<evidence type="ECO:0000256" key="6">
    <source>
        <dbReference type="ARBA" id="ARBA00022840"/>
    </source>
</evidence>
<dbReference type="SUPFAM" id="SSF56112">
    <property type="entry name" value="Protein kinase-like (PK-like)"/>
    <property type="match status" value="1"/>
</dbReference>
<evidence type="ECO:0000256" key="8">
    <source>
        <dbReference type="SAM" id="MobiDB-lite"/>
    </source>
</evidence>
<feature type="domain" description="Protein kinase" evidence="9">
    <location>
        <begin position="15"/>
        <end position="270"/>
    </location>
</feature>
<dbReference type="Proteomes" id="UP000236754">
    <property type="component" value="Unassembled WGS sequence"/>
</dbReference>
<dbReference type="InterPro" id="IPR000719">
    <property type="entry name" value="Prot_kinase_dom"/>
</dbReference>
<proteinExistence type="predicted"/>
<evidence type="ECO:0000256" key="2">
    <source>
        <dbReference type="ARBA" id="ARBA00022527"/>
    </source>
</evidence>
<keyword evidence="11" id="KW-1185">Reference proteome</keyword>
<dbReference type="GO" id="GO:0004674">
    <property type="term" value="F:protein serine/threonine kinase activity"/>
    <property type="evidence" value="ECO:0007669"/>
    <property type="project" value="UniProtKB-KW"/>
</dbReference>
<evidence type="ECO:0000256" key="7">
    <source>
        <dbReference type="PROSITE-ProRule" id="PRU10141"/>
    </source>
</evidence>
<keyword evidence="4 7" id="KW-0547">Nucleotide-binding</keyword>
<dbReference type="Gene3D" id="3.30.200.20">
    <property type="entry name" value="Phosphorylase Kinase, domain 1"/>
    <property type="match status" value="1"/>
</dbReference>
<keyword evidence="3" id="KW-0808">Transferase</keyword>
<dbReference type="CDD" id="cd14014">
    <property type="entry name" value="STKc_PknB_like"/>
    <property type="match status" value="1"/>
</dbReference>
<dbReference type="InterPro" id="IPR017441">
    <property type="entry name" value="Protein_kinase_ATP_BS"/>
</dbReference>
<evidence type="ECO:0000256" key="4">
    <source>
        <dbReference type="ARBA" id="ARBA00022741"/>
    </source>
</evidence>
<feature type="region of interest" description="Disordered" evidence="8">
    <location>
        <begin position="295"/>
        <end position="331"/>
    </location>
</feature>
<dbReference type="InterPro" id="IPR008271">
    <property type="entry name" value="Ser/Thr_kinase_AS"/>
</dbReference>
<dbReference type="PROSITE" id="PS00107">
    <property type="entry name" value="PROTEIN_KINASE_ATP"/>
    <property type="match status" value="1"/>
</dbReference>
<sequence>MAGEAQPGQLVGGRYRLVRRLGAGGFGRVWQAHDEALRVEVAVKEVWLPPAMNGAERAERVVRAERESRNAARLRNHPNIVTVHDVVVENGVPWTVMQLVTGTSLADHETAHGPLPVEDVAKVAAALLSALGAAHEAGIVHRDVKPDNVMLADDGQVLLTDFGIALHQADTALTVAGGFIGSIEYVAPERARGADGQGVSDLFSLGVTLYQMLEGISPFRRDTPTATLAAILLDEPPAPRRSAELAPLIIRLMTKDPNRRPTVVAAKAMLDGMSLGGGPTAVATAPDLAVAAPEPAGTMARDSAVPPDPGVAPAPEAGDGPHHEPGRPKRGRTAAIAGGAVAVVAAIVVPLVLWSPGHHAAELPSGLRDPCAAVPQTDLNQLGFLSVIPTHHTDDVHGHSRWCEWDANPGTLLSVGYDTESMAKARAGDPGSVPFGRIKGAYEVWRANRSMCVLTWPTSFGTADMTYQNSPQSDCSTTEALALMAYPNLSH</sequence>
<evidence type="ECO:0000313" key="11">
    <source>
        <dbReference type="Proteomes" id="UP000236754"/>
    </source>
</evidence>
<accession>A0A1H6E3X2</accession>
<evidence type="ECO:0000256" key="3">
    <source>
        <dbReference type="ARBA" id="ARBA00022679"/>
    </source>
</evidence>
<protein>
    <recommendedName>
        <fullName evidence="1">non-specific serine/threonine protein kinase</fullName>
        <ecNumber evidence="1">2.7.11.1</ecNumber>
    </recommendedName>
</protein>
<evidence type="ECO:0000313" key="10">
    <source>
        <dbReference type="EMBL" id="SEG91744.1"/>
    </source>
</evidence>
<evidence type="ECO:0000256" key="5">
    <source>
        <dbReference type="ARBA" id="ARBA00022777"/>
    </source>
</evidence>
<dbReference type="PROSITE" id="PS00108">
    <property type="entry name" value="PROTEIN_KINASE_ST"/>
    <property type="match status" value="1"/>
</dbReference>
<dbReference type="PANTHER" id="PTHR43289">
    <property type="entry name" value="MITOGEN-ACTIVATED PROTEIN KINASE KINASE KINASE 20-RELATED"/>
    <property type="match status" value="1"/>
</dbReference>
<dbReference type="SMART" id="SM00220">
    <property type="entry name" value="S_TKc"/>
    <property type="match status" value="1"/>
</dbReference>
<reference evidence="10 11" key="1">
    <citation type="submission" date="2016-10" db="EMBL/GenBank/DDBJ databases">
        <authorList>
            <person name="de Groot N.N."/>
        </authorList>
    </citation>
    <scope>NUCLEOTIDE SEQUENCE [LARGE SCALE GENOMIC DNA]</scope>
    <source>
        <strain evidence="10 11">CGMCC 4.2023</strain>
    </source>
</reference>
<evidence type="ECO:0000259" key="9">
    <source>
        <dbReference type="PROSITE" id="PS50011"/>
    </source>
</evidence>
<dbReference type="PANTHER" id="PTHR43289:SF6">
    <property type="entry name" value="SERINE_THREONINE-PROTEIN KINASE NEKL-3"/>
    <property type="match status" value="1"/>
</dbReference>
<dbReference type="InterPro" id="IPR011009">
    <property type="entry name" value="Kinase-like_dom_sf"/>
</dbReference>
<dbReference type="Gene3D" id="1.10.510.10">
    <property type="entry name" value="Transferase(Phosphotransferase) domain 1"/>
    <property type="match status" value="1"/>
</dbReference>
<gene>
    <name evidence="10" type="ORF">SAMN05216223_12469</name>
</gene>
<keyword evidence="2 10" id="KW-0723">Serine/threonine-protein kinase</keyword>
<name>A0A1H6E3X2_9ACTN</name>
<dbReference type="AlphaFoldDB" id="A0A1H6E3X2"/>
<dbReference type="EMBL" id="FNVU01000024">
    <property type="protein sequence ID" value="SEG91744.1"/>
    <property type="molecule type" value="Genomic_DNA"/>
</dbReference>
<evidence type="ECO:0000256" key="1">
    <source>
        <dbReference type="ARBA" id="ARBA00012513"/>
    </source>
</evidence>
<dbReference type="PROSITE" id="PS50011">
    <property type="entry name" value="PROTEIN_KINASE_DOM"/>
    <property type="match status" value="1"/>
</dbReference>
<feature type="binding site" evidence="7">
    <location>
        <position position="44"/>
    </location>
    <ligand>
        <name>ATP</name>
        <dbReference type="ChEBI" id="CHEBI:30616"/>
    </ligand>
</feature>
<keyword evidence="6 7" id="KW-0067">ATP-binding</keyword>
<dbReference type="GO" id="GO:0005524">
    <property type="term" value="F:ATP binding"/>
    <property type="evidence" value="ECO:0007669"/>
    <property type="project" value="UniProtKB-UniRule"/>
</dbReference>
<dbReference type="EC" id="2.7.11.1" evidence="1"/>
<organism evidence="10 11">
    <name type="scientific">Actinacidiphila yanglinensis</name>
    <dbReference type="NCBI Taxonomy" id="310779"/>
    <lineage>
        <taxon>Bacteria</taxon>
        <taxon>Bacillati</taxon>
        <taxon>Actinomycetota</taxon>
        <taxon>Actinomycetes</taxon>
        <taxon>Kitasatosporales</taxon>
        <taxon>Streptomycetaceae</taxon>
        <taxon>Actinacidiphila</taxon>
    </lineage>
</organism>
<dbReference type="Pfam" id="PF00069">
    <property type="entry name" value="Pkinase"/>
    <property type="match status" value="1"/>
</dbReference>
<keyword evidence="5 10" id="KW-0418">Kinase</keyword>